<proteinExistence type="predicted"/>
<feature type="transmembrane region" description="Helical" evidence="1">
    <location>
        <begin position="16"/>
        <end position="37"/>
    </location>
</feature>
<dbReference type="EMBL" id="GFPF01001947">
    <property type="protein sequence ID" value="MAA13093.1"/>
    <property type="molecule type" value="Transcribed_RNA"/>
</dbReference>
<feature type="transmembrane region" description="Helical" evidence="1">
    <location>
        <begin position="43"/>
        <end position="63"/>
    </location>
</feature>
<accession>A0A224YFV9</accession>
<reference evidence="2" key="1">
    <citation type="journal article" date="2017" name="Parasit. Vectors">
        <title>Sialotranscriptomics of Rhipicephalus zambeziensis reveals intricate expression profiles of secretory proteins and suggests tight temporal transcriptional regulation during blood-feeding.</title>
        <authorList>
            <person name="de Castro M.H."/>
            <person name="de Klerk D."/>
            <person name="Pienaar R."/>
            <person name="Rees D.J.G."/>
            <person name="Mans B.J."/>
        </authorList>
    </citation>
    <scope>NUCLEOTIDE SEQUENCE</scope>
    <source>
        <tissue evidence="2">Salivary glands</tissue>
    </source>
</reference>
<keyword evidence="1" id="KW-1133">Transmembrane helix</keyword>
<organism evidence="2">
    <name type="scientific">Rhipicephalus zambeziensis</name>
    <dbReference type="NCBI Taxonomy" id="60191"/>
    <lineage>
        <taxon>Eukaryota</taxon>
        <taxon>Metazoa</taxon>
        <taxon>Ecdysozoa</taxon>
        <taxon>Arthropoda</taxon>
        <taxon>Chelicerata</taxon>
        <taxon>Arachnida</taxon>
        <taxon>Acari</taxon>
        <taxon>Parasitiformes</taxon>
        <taxon>Ixodida</taxon>
        <taxon>Ixodoidea</taxon>
        <taxon>Ixodidae</taxon>
        <taxon>Rhipicephalinae</taxon>
        <taxon>Rhipicephalus</taxon>
        <taxon>Rhipicephalus</taxon>
    </lineage>
</organism>
<protein>
    <submittedName>
        <fullName evidence="2">Uncharacterized protein</fullName>
    </submittedName>
</protein>
<evidence type="ECO:0000313" key="2">
    <source>
        <dbReference type="EMBL" id="MAA13093.1"/>
    </source>
</evidence>
<name>A0A224YFV9_9ACAR</name>
<dbReference type="AlphaFoldDB" id="A0A224YFV9"/>
<keyword evidence="1" id="KW-0472">Membrane</keyword>
<evidence type="ECO:0000256" key="1">
    <source>
        <dbReference type="SAM" id="Phobius"/>
    </source>
</evidence>
<sequence length="101" mass="11548">MRNDGHVPICIKEAGGVLFFFLSLPFFFCVLSFHLSFLQQADLALQIHVIFMTIDIFFFYKTVMTVRYLSSSRTTSTSRRKYFGAAKLTLGGAVDRNSFPF</sequence>
<keyword evidence="1" id="KW-0812">Transmembrane</keyword>